<keyword evidence="4" id="KW-1185">Reference proteome</keyword>
<keyword evidence="2" id="KW-0732">Signal</keyword>
<dbReference type="AlphaFoldDB" id="A0A2A9NI97"/>
<feature type="signal peptide" evidence="2">
    <location>
        <begin position="1"/>
        <end position="26"/>
    </location>
</feature>
<protein>
    <submittedName>
        <fullName evidence="3">Uncharacterized protein</fullName>
    </submittedName>
</protein>
<sequence length="564" mass="61984">MACVSWVKTFSSIVVVIFTLECFMLANKGNNLETSCSPRLNGENSIGVATQGTSKKKAKKGASAPDNARRNEKPSCFRDLEACSNKCSLFDLAGLNLKPLLPTISAFFQMISLHGPSPIPKALVATTMLRAMQGIADSLDSLLSLEATLPKHARQLETLNSLLQRILMEGIPLIAPLLKRSRQLKRKRGSDGNVQAQNSVDSFIALLRDRVFGRIITAFIHLSRRYLTGLLFSKPDSHTNSTKKDEDAKRLGSSAEAIADQIDVRPGALSLFRNNIQFLFPSSSAIEGTRQTWINKLSAFRASLLLLALRELDRLLLCDSSSSYSRCQDSCQKSECPAAPCAGRNVDHSAMYHDRFTANRTDNRACSVPTGVKNDGVKSSLGSDYWRVERLAIKDSAWYLCLIIHGLLEEHDRPTRDREYVAMEGPEDVNDMTAGRVLQDAVGGMFLQLAIKCEKISMWVGDLSCGHQGRGCLVSSSQVLYQKSEDLSPSRHSGNECNQETQPCLAPCGSDTGGCSVIQSGQLSEGGAWNRQHPMLDEVTYNMILGVIEQGLLEFSHPFMTQQD</sequence>
<dbReference type="Proteomes" id="UP000242287">
    <property type="component" value="Unassembled WGS sequence"/>
</dbReference>
<feature type="region of interest" description="Disordered" evidence="1">
    <location>
        <begin position="47"/>
        <end position="71"/>
    </location>
</feature>
<evidence type="ECO:0000313" key="3">
    <source>
        <dbReference type="EMBL" id="PFH50715.1"/>
    </source>
</evidence>
<dbReference type="OrthoDB" id="2684605at2759"/>
<name>A0A2A9NI97_9AGAR</name>
<accession>A0A2A9NI97</accession>
<evidence type="ECO:0000256" key="1">
    <source>
        <dbReference type="SAM" id="MobiDB-lite"/>
    </source>
</evidence>
<evidence type="ECO:0000313" key="4">
    <source>
        <dbReference type="Proteomes" id="UP000242287"/>
    </source>
</evidence>
<feature type="chain" id="PRO_5013310003" evidence="2">
    <location>
        <begin position="27"/>
        <end position="564"/>
    </location>
</feature>
<gene>
    <name evidence="3" type="ORF">AMATHDRAFT_85572</name>
</gene>
<organism evidence="3 4">
    <name type="scientific">Amanita thiersii Skay4041</name>
    <dbReference type="NCBI Taxonomy" id="703135"/>
    <lineage>
        <taxon>Eukaryota</taxon>
        <taxon>Fungi</taxon>
        <taxon>Dikarya</taxon>
        <taxon>Basidiomycota</taxon>
        <taxon>Agaricomycotina</taxon>
        <taxon>Agaricomycetes</taxon>
        <taxon>Agaricomycetidae</taxon>
        <taxon>Agaricales</taxon>
        <taxon>Pluteineae</taxon>
        <taxon>Amanitaceae</taxon>
        <taxon>Amanita</taxon>
    </lineage>
</organism>
<dbReference type="EMBL" id="KZ301998">
    <property type="protein sequence ID" value="PFH50715.1"/>
    <property type="molecule type" value="Genomic_DNA"/>
</dbReference>
<reference evidence="3 4" key="1">
    <citation type="submission" date="2014-02" db="EMBL/GenBank/DDBJ databases">
        <title>Transposable element dynamics among asymbiotic and ectomycorrhizal Amanita fungi.</title>
        <authorList>
            <consortium name="DOE Joint Genome Institute"/>
            <person name="Hess J."/>
            <person name="Skrede I."/>
            <person name="Wolfe B."/>
            <person name="LaButti K."/>
            <person name="Ohm R.A."/>
            <person name="Grigoriev I.V."/>
            <person name="Pringle A."/>
        </authorList>
    </citation>
    <scope>NUCLEOTIDE SEQUENCE [LARGE SCALE GENOMIC DNA]</scope>
    <source>
        <strain evidence="3 4">SKay4041</strain>
    </source>
</reference>
<evidence type="ECO:0000256" key="2">
    <source>
        <dbReference type="SAM" id="SignalP"/>
    </source>
</evidence>
<proteinExistence type="predicted"/>